<evidence type="ECO:0000256" key="1">
    <source>
        <dbReference type="SAM" id="MobiDB-lite"/>
    </source>
</evidence>
<reference evidence="2 3" key="1">
    <citation type="journal article" date="2013" name="PLoS ONE">
        <title>Assembly-driven community genomics of a hypersaline microbial ecosystem.</title>
        <authorList>
            <person name="Podell S."/>
            <person name="Ugalde J.A."/>
            <person name="Narasingarao P."/>
            <person name="Banfield J.F."/>
            <person name="Heidelberg K.B."/>
            <person name="Allen E.E."/>
        </authorList>
    </citation>
    <scope>NUCLEOTIDE SEQUENCE [LARGE SCALE GENOMIC DNA]</scope>
    <source>
        <strain evidence="3">J07HQW2</strain>
    </source>
</reference>
<dbReference type="HOGENOM" id="CLU_1801662_0_0_2"/>
<dbReference type="eggNOG" id="arCOG00683">
    <property type="taxonomic scope" value="Archaea"/>
</dbReference>
<dbReference type="Proteomes" id="UP000030710">
    <property type="component" value="Unassembled WGS sequence"/>
</dbReference>
<dbReference type="EMBL" id="KE356561">
    <property type="protein sequence ID" value="ERG96243.1"/>
    <property type="molecule type" value="Genomic_DNA"/>
</dbReference>
<dbReference type="STRING" id="1238425.J07HQW2_02718"/>
<feature type="compositionally biased region" description="Polar residues" evidence="1">
    <location>
        <begin position="110"/>
        <end position="120"/>
    </location>
</feature>
<dbReference type="AlphaFoldDB" id="U1NH91"/>
<name>U1NH91_9EURY</name>
<gene>
    <name evidence="2" type="ORF">J07HQW2_02718</name>
</gene>
<evidence type="ECO:0000313" key="3">
    <source>
        <dbReference type="Proteomes" id="UP000030710"/>
    </source>
</evidence>
<evidence type="ECO:0000313" key="2">
    <source>
        <dbReference type="EMBL" id="ERG96243.1"/>
    </source>
</evidence>
<proteinExistence type="predicted"/>
<organism evidence="2 3">
    <name type="scientific">Haloquadratum walsbyi J07HQW2</name>
    <dbReference type="NCBI Taxonomy" id="1238425"/>
    <lineage>
        <taxon>Archaea</taxon>
        <taxon>Methanobacteriati</taxon>
        <taxon>Methanobacteriota</taxon>
        <taxon>Stenosarchaea group</taxon>
        <taxon>Halobacteria</taxon>
        <taxon>Halobacteriales</taxon>
        <taxon>Haloferacaceae</taxon>
        <taxon>Haloquadratum</taxon>
    </lineage>
</organism>
<evidence type="ECO:0008006" key="4">
    <source>
        <dbReference type="Google" id="ProtNLM"/>
    </source>
</evidence>
<feature type="region of interest" description="Disordered" evidence="1">
    <location>
        <begin position="94"/>
        <end position="143"/>
    </location>
</feature>
<sequence>MLCSLMLDTTCTYVAKITNHQQVRDDLDACGFSASKLWNVGRYYIQEQWDETGEIPEEDELKSTLKNHERYTDLHSHSTQREFLKNLLRRSADGTIPMPMTATTHRDTENVVTTTHAQQSHGKKVSDTTQNTGRSDCLRGSEA</sequence>
<accession>U1NH91</accession>
<protein>
    <recommendedName>
        <fullName evidence="4">Transposase</fullName>
    </recommendedName>
</protein>